<proteinExistence type="predicted"/>
<protein>
    <submittedName>
        <fullName evidence="1">Uncharacterized protein</fullName>
    </submittedName>
</protein>
<evidence type="ECO:0000313" key="1">
    <source>
        <dbReference type="EMBL" id="MPN58034.1"/>
    </source>
</evidence>
<organism evidence="1">
    <name type="scientific">bioreactor metagenome</name>
    <dbReference type="NCBI Taxonomy" id="1076179"/>
    <lineage>
        <taxon>unclassified sequences</taxon>
        <taxon>metagenomes</taxon>
        <taxon>ecological metagenomes</taxon>
    </lineage>
</organism>
<dbReference type="EMBL" id="VSSQ01130300">
    <property type="protein sequence ID" value="MPN58034.1"/>
    <property type="molecule type" value="Genomic_DNA"/>
</dbReference>
<dbReference type="AlphaFoldDB" id="A0A645JCB0"/>
<comment type="caution">
    <text evidence="1">The sequence shown here is derived from an EMBL/GenBank/DDBJ whole genome shotgun (WGS) entry which is preliminary data.</text>
</comment>
<accession>A0A645JCB0</accession>
<name>A0A645JCB0_9ZZZZ</name>
<sequence length="46" mass="5524">MDIEVYVQIIRSYEKYANRDIHALYEIAIKMGIEKEVKSIMEIVYD</sequence>
<gene>
    <name evidence="1" type="ORF">SDC9_205731</name>
</gene>
<reference evidence="1" key="1">
    <citation type="submission" date="2019-08" db="EMBL/GenBank/DDBJ databases">
        <authorList>
            <person name="Kucharzyk K."/>
            <person name="Murdoch R.W."/>
            <person name="Higgins S."/>
            <person name="Loffler F."/>
        </authorList>
    </citation>
    <scope>NUCLEOTIDE SEQUENCE</scope>
</reference>